<dbReference type="PANTHER" id="PTHR10398">
    <property type="entry name" value="AFADIN"/>
    <property type="match status" value="1"/>
</dbReference>
<dbReference type="AlphaFoldDB" id="A0A183MDH4"/>
<evidence type="ECO:0000313" key="2">
    <source>
        <dbReference type="Proteomes" id="UP000277204"/>
    </source>
</evidence>
<dbReference type="PROSITE" id="PS50106">
    <property type="entry name" value="PDZ"/>
    <property type="match status" value="1"/>
</dbReference>
<dbReference type="GO" id="GO:0005912">
    <property type="term" value="C:adherens junction"/>
    <property type="evidence" value="ECO:0007669"/>
    <property type="project" value="TreeGrafter"/>
</dbReference>
<dbReference type="SMART" id="SM00228">
    <property type="entry name" value="PDZ"/>
    <property type="match status" value="1"/>
</dbReference>
<gene>
    <name evidence="1" type="ORF">SMRZ_LOCUS14100</name>
</gene>
<accession>A0A183MDH4</accession>
<dbReference type="Pfam" id="PF00595">
    <property type="entry name" value="PDZ"/>
    <property type="match status" value="1"/>
</dbReference>
<organism evidence="1 2">
    <name type="scientific">Schistosoma margrebowiei</name>
    <dbReference type="NCBI Taxonomy" id="48269"/>
    <lineage>
        <taxon>Eukaryota</taxon>
        <taxon>Metazoa</taxon>
        <taxon>Spiralia</taxon>
        <taxon>Lophotrochozoa</taxon>
        <taxon>Platyhelminthes</taxon>
        <taxon>Trematoda</taxon>
        <taxon>Digenea</taxon>
        <taxon>Strigeidida</taxon>
        <taxon>Schistosomatoidea</taxon>
        <taxon>Schistosomatidae</taxon>
        <taxon>Schistosoma</taxon>
    </lineage>
</organism>
<dbReference type="PANTHER" id="PTHR10398:SF2">
    <property type="entry name" value="AFADIN"/>
    <property type="match status" value="1"/>
</dbReference>
<dbReference type="Gene3D" id="2.30.42.10">
    <property type="match status" value="1"/>
</dbReference>
<dbReference type="InterPro" id="IPR001478">
    <property type="entry name" value="PDZ"/>
</dbReference>
<dbReference type="GO" id="GO:0032880">
    <property type="term" value="P:regulation of protein localization"/>
    <property type="evidence" value="ECO:0007669"/>
    <property type="project" value="TreeGrafter"/>
</dbReference>
<evidence type="ECO:0000313" key="1">
    <source>
        <dbReference type="EMBL" id="VDP10378.1"/>
    </source>
</evidence>
<dbReference type="InterPro" id="IPR028842">
    <property type="entry name" value="Afadin"/>
</dbReference>
<sequence length="227" mass="25080">TTTDSVDSSGSHLKEFSTQTVRYQPNKSLNGTLQKSIKKSIPIHKDIRTHISLPDLSYANFEQLAKEANVPIKSITQIFLKKINNSLGLSIVAAKAEGHRLYGIYIKDIVSNGAADQDGRLKTGDQILIIGNTNLIGCAQSDAVAKISKQNKSDDGIQMIIAKKAAYYHKIVELIKSKTIINSTSNNNHINHDNRYIQSTELSSIPSENKHRIHDVLHLNQSQPDVS</sequence>
<name>A0A183MDH4_9TREM</name>
<dbReference type="SUPFAM" id="SSF50156">
    <property type="entry name" value="PDZ domain-like"/>
    <property type="match status" value="1"/>
</dbReference>
<proteinExistence type="predicted"/>
<dbReference type="InterPro" id="IPR036034">
    <property type="entry name" value="PDZ_sf"/>
</dbReference>
<protein>
    <submittedName>
        <fullName evidence="1">Uncharacterized protein</fullName>
    </submittedName>
</protein>
<feature type="non-terminal residue" evidence="1">
    <location>
        <position position="1"/>
    </location>
</feature>
<dbReference type="GO" id="GO:0050839">
    <property type="term" value="F:cell adhesion molecule binding"/>
    <property type="evidence" value="ECO:0007669"/>
    <property type="project" value="TreeGrafter"/>
</dbReference>
<dbReference type="EMBL" id="UZAI01012736">
    <property type="protein sequence ID" value="VDP10378.1"/>
    <property type="molecule type" value="Genomic_DNA"/>
</dbReference>
<reference evidence="1 2" key="1">
    <citation type="submission" date="2018-11" db="EMBL/GenBank/DDBJ databases">
        <authorList>
            <consortium name="Pathogen Informatics"/>
        </authorList>
    </citation>
    <scope>NUCLEOTIDE SEQUENCE [LARGE SCALE GENOMIC DNA]</scope>
    <source>
        <strain evidence="1 2">Zambia</strain>
    </source>
</reference>
<dbReference type="Proteomes" id="UP000277204">
    <property type="component" value="Unassembled WGS sequence"/>
</dbReference>
<dbReference type="STRING" id="48269.A0A183MDH4"/>
<keyword evidence="2" id="KW-1185">Reference proteome</keyword>